<name>A0A2R6NK91_9APHY</name>
<evidence type="ECO:0000313" key="2">
    <source>
        <dbReference type="Proteomes" id="UP000186601"/>
    </source>
</evidence>
<dbReference type="Proteomes" id="UP000186601">
    <property type="component" value="Unassembled WGS sequence"/>
</dbReference>
<accession>A0A2R6NK91</accession>
<dbReference type="STRING" id="98765.A0A2R6NK91"/>
<proteinExistence type="predicted"/>
<sequence>MPHTKNCLEIRLTESVVFLRGGDGTGRHRTGTQPTAPPAMIRGLLTLNVAKPTKISSIEVELSFGRHAQRVVDKVETTASSLTILDLWKEMHARIVFVVQLGDISARSGGKSKLE</sequence>
<reference evidence="1 2" key="1">
    <citation type="submission" date="2018-02" db="EMBL/GenBank/DDBJ databases">
        <title>Genome sequence of the basidiomycete white-rot fungus Phlebia centrifuga.</title>
        <authorList>
            <person name="Granchi Z."/>
            <person name="Peng M."/>
            <person name="de Vries R.P."/>
            <person name="Hilden K."/>
            <person name="Makela M.R."/>
            <person name="Grigoriev I."/>
            <person name="Riley R."/>
        </authorList>
    </citation>
    <scope>NUCLEOTIDE SEQUENCE [LARGE SCALE GENOMIC DNA]</scope>
    <source>
        <strain evidence="1 2">FBCC195</strain>
    </source>
</reference>
<dbReference type="EMBL" id="MLYV02001139">
    <property type="protein sequence ID" value="PSR72721.1"/>
    <property type="molecule type" value="Genomic_DNA"/>
</dbReference>
<dbReference type="OrthoDB" id="2238745at2759"/>
<protein>
    <submittedName>
        <fullName evidence="1">Uncharacterized protein</fullName>
    </submittedName>
</protein>
<comment type="caution">
    <text evidence="1">The sequence shown here is derived from an EMBL/GenBank/DDBJ whole genome shotgun (WGS) entry which is preliminary data.</text>
</comment>
<gene>
    <name evidence="1" type="ORF">PHLCEN_2v11416</name>
</gene>
<evidence type="ECO:0000313" key="1">
    <source>
        <dbReference type="EMBL" id="PSR72721.1"/>
    </source>
</evidence>
<organism evidence="1 2">
    <name type="scientific">Hermanssonia centrifuga</name>
    <dbReference type="NCBI Taxonomy" id="98765"/>
    <lineage>
        <taxon>Eukaryota</taxon>
        <taxon>Fungi</taxon>
        <taxon>Dikarya</taxon>
        <taxon>Basidiomycota</taxon>
        <taxon>Agaricomycotina</taxon>
        <taxon>Agaricomycetes</taxon>
        <taxon>Polyporales</taxon>
        <taxon>Meruliaceae</taxon>
        <taxon>Hermanssonia</taxon>
    </lineage>
</organism>
<keyword evidence="2" id="KW-1185">Reference proteome</keyword>
<dbReference type="AlphaFoldDB" id="A0A2R6NK91"/>